<dbReference type="AlphaFoldDB" id="A0A0A7FV68"/>
<dbReference type="KEGG" id="cbv:U729_2181"/>
<organism evidence="1 2">
    <name type="scientific">Clostridium baratii str. Sullivan</name>
    <dbReference type="NCBI Taxonomy" id="1415775"/>
    <lineage>
        <taxon>Bacteria</taxon>
        <taxon>Bacillati</taxon>
        <taxon>Bacillota</taxon>
        <taxon>Clostridia</taxon>
        <taxon>Eubacteriales</taxon>
        <taxon>Clostridiaceae</taxon>
        <taxon>Clostridium</taxon>
    </lineage>
</organism>
<dbReference type="RefSeq" id="WP_039314817.1">
    <property type="nucleotide sequence ID" value="NZ_CP006905.1"/>
</dbReference>
<evidence type="ECO:0008006" key="3">
    <source>
        <dbReference type="Google" id="ProtNLM"/>
    </source>
</evidence>
<evidence type="ECO:0000313" key="2">
    <source>
        <dbReference type="Proteomes" id="UP000030635"/>
    </source>
</evidence>
<dbReference type="HOGENOM" id="CLU_133237_0_0_9"/>
<reference evidence="1 2" key="1">
    <citation type="journal article" date="2015" name="Infect. Genet. Evol.">
        <title>Genomic sequences of six botulinum neurotoxin-producing strains representing three clostridial species illustrate the mobility and diversity of botulinum neurotoxin genes.</title>
        <authorList>
            <person name="Smith T.J."/>
            <person name="Hill K.K."/>
            <person name="Xie G."/>
            <person name="Foley B.T."/>
            <person name="Williamson C.H."/>
            <person name="Foster J.T."/>
            <person name="Johnson S.L."/>
            <person name="Chertkov O."/>
            <person name="Teshima H."/>
            <person name="Gibbons H.S."/>
            <person name="Johnsky L.A."/>
            <person name="Karavis M.A."/>
            <person name="Smith L.A."/>
        </authorList>
    </citation>
    <scope>NUCLEOTIDE SEQUENCE [LARGE SCALE GENOMIC DNA]</scope>
    <source>
        <strain evidence="1">Sullivan</strain>
    </source>
</reference>
<dbReference type="Proteomes" id="UP000030635">
    <property type="component" value="Chromosome"/>
</dbReference>
<gene>
    <name evidence="1" type="ORF">U729_2181</name>
</gene>
<accession>A0A0A7FV68</accession>
<dbReference type="PROSITE" id="PS51257">
    <property type="entry name" value="PROKAR_LIPOPROTEIN"/>
    <property type="match status" value="1"/>
</dbReference>
<name>A0A0A7FV68_9CLOT</name>
<proteinExistence type="predicted"/>
<dbReference type="OrthoDB" id="1954789at2"/>
<dbReference type="EMBL" id="CP006905">
    <property type="protein sequence ID" value="AIY83483.1"/>
    <property type="molecule type" value="Genomic_DNA"/>
</dbReference>
<evidence type="ECO:0000313" key="1">
    <source>
        <dbReference type="EMBL" id="AIY83483.1"/>
    </source>
</evidence>
<sequence length="167" mass="19662">MRGVKIFLLLVCSIFFIIGCNSSNNKLPEKRPDDFNFILKYGIQAKNQIDTFKQAYVKDMVNEDSKEIKLKFSDKDMDEIYLMMKEINILEYPDIFKPKSETSSKPYEEFYFKVLVNGKEKVIDWPEDNDSQSDEAVKLRKLFKRIHEIISTKEEYKALKDAKGGYN</sequence>
<protein>
    <recommendedName>
        <fullName evidence="3">Lipoprotein</fullName>
    </recommendedName>
</protein>
<dbReference type="eggNOG" id="ENOG5033552">
    <property type="taxonomic scope" value="Bacteria"/>
</dbReference>
<keyword evidence="2" id="KW-1185">Reference proteome</keyword>